<feature type="transmembrane region" description="Helical" evidence="7">
    <location>
        <begin position="480"/>
        <end position="500"/>
    </location>
</feature>
<dbReference type="PRINTS" id="PR01036">
    <property type="entry name" value="TCRTETB"/>
</dbReference>
<dbReference type="InterPro" id="IPR011701">
    <property type="entry name" value="MFS"/>
</dbReference>
<feature type="transmembrane region" description="Helical" evidence="7">
    <location>
        <begin position="356"/>
        <end position="375"/>
    </location>
</feature>
<name>A0A6J6HEZ9_9ZZZZ</name>
<feature type="transmembrane region" description="Helical" evidence="7">
    <location>
        <begin position="12"/>
        <end position="31"/>
    </location>
</feature>
<dbReference type="GO" id="GO:0005886">
    <property type="term" value="C:plasma membrane"/>
    <property type="evidence" value="ECO:0007669"/>
    <property type="project" value="UniProtKB-SubCell"/>
</dbReference>
<evidence type="ECO:0000256" key="4">
    <source>
        <dbReference type="ARBA" id="ARBA00022692"/>
    </source>
</evidence>
<dbReference type="Gene3D" id="1.20.1720.10">
    <property type="entry name" value="Multidrug resistance protein D"/>
    <property type="match status" value="1"/>
</dbReference>
<dbReference type="EMBL" id="CAFBNA010000029">
    <property type="protein sequence ID" value="CAB4928285.1"/>
    <property type="molecule type" value="Genomic_DNA"/>
</dbReference>
<evidence type="ECO:0000256" key="2">
    <source>
        <dbReference type="ARBA" id="ARBA00022448"/>
    </source>
</evidence>
<reference evidence="9" key="1">
    <citation type="submission" date="2020-05" db="EMBL/GenBank/DDBJ databases">
        <authorList>
            <person name="Chiriac C."/>
            <person name="Salcher M."/>
            <person name="Ghai R."/>
            <person name="Kavagutti S V."/>
        </authorList>
    </citation>
    <scope>NUCLEOTIDE SEQUENCE</scope>
</reference>
<proteinExistence type="predicted"/>
<dbReference type="NCBIfam" id="TIGR00711">
    <property type="entry name" value="efflux_EmrB"/>
    <property type="match status" value="1"/>
</dbReference>
<feature type="transmembrane region" description="Helical" evidence="7">
    <location>
        <begin position="198"/>
        <end position="219"/>
    </location>
</feature>
<feature type="transmembrane region" description="Helical" evidence="7">
    <location>
        <begin position="333"/>
        <end position="350"/>
    </location>
</feature>
<feature type="transmembrane region" description="Helical" evidence="7">
    <location>
        <begin position="138"/>
        <end position="159"/>
    </location>
</feature>
<evidence type="ECO:0000256" key="5">
    <source>
        <dbReference type="ARBA" id="ARBA00022989"/>
    </source>
</evidence>
<feature type="transmembrane region" description="Helical" evidence="7">
    <location>
        <begin position="104"/>
        <end position="126"/>
    </location>
</feature>
<evidence type="ECO:0000256" key="7">
    <source>
        <dbReference type="SAM" id="Phobius"/>
    </source>
</evidence>
<feature type="transmembrane region" description="Helical" evidence="7">
    <location>
        <begin position="78"/>
        <end position="98"/>
    </location>
</feature>
<feature type="transmembrane region" description="Helical" evidence="7">
    <location>
        <begin position="269"/>
        <end position="292"/>
    </location>
</feature>
<dbReference type="InterPro" id="IPR004638">
    <property type="entry name" value="EmrB-like"/>
</dbReference>
<dbReference type="Pfam" id="PF07690">
    <property type="entry name" value="MFS_1"/>
    <property type="match status" value="1"/>
</dbReference>
<dbReference type="PROSITE" id="PS50850">
    <property type="entry name" value="MFS"/>
    <property type="match status" value="1"/>
</dbReference>
<accession>A0A6J6HEZ9</accession>
<evidence type="ECO:0000256" key="6">
    <source>
        <dbReference type="ARBA" id="ARBA00023136"/>
    </source>
</evidence>
<gene>
    <name evidence="9" type="ORF">UFOPK1827_01040</name>
    <name evidence="10" type="ORF">UFOPK2000_00554</name>
    <name evidence="11" type="ORF">UFOPK3708_00681</name>
</gene>
<feature type="transmembrane region" description="Helical" evidence="7">
    <location>
        <begin position="298"/>
        <end position="321"/>
    </location>
</feature>
<dbReference type="Gene3D" id="1.20.1250.20">
    <property type="entry name" value="MFS general substrate transporter like domains"/>
    <property type="match status" value="1"/>
</dbReference>
<dbReference type="InterPro" id="IPR020846">
    <property type="entry name" value="MFS_dom"/>
</dbReference>
<protein>
    <submittedName>
        <fullName evidence="9">Unannotated protein</fullName>
    </submittedName>
</protein>
<dbReference type="InterPro" id="IPR036259">
    <property type="entry name" value="MFS_trans_sf"/>
</dbReference>
<dbReference type="AlphaFoldDB" id="A0A6J6HEZ9"/>
<dbReference type="CDD" id="cd17321">
    <property type="entry name" value="MFS_MMR_MDR_like"/>
    <property type="match status" value="1"/>
</dbReference>
<dbReference type="GO" id="GO:0022857">
    <property type="term" value="F:transmembrane transporter activity"/>
    <property type="evidence" value="ECO:0007669"/>
    <property type="project" value="InterPro"/>
</dbReference>
<dbReference type="EMBL" id="CAEZVK010000044">
    <property type="protein sequence ID" value="CAB4628422.1"/>
    <property type="molecule type" value="Genomic_DNA"/>
</dbReference>
<keyword evidence="3" id="KW-1003">Cell membrane</keyword>
<organism evidence="9">
    <name type="scientific">freshwater metagenome</name>
    <dbReference type="NCBI Taxonomy" id="449393"/>
    <lineage>
        <taxon>unclassified sequences</taxon>
        <taxon>metagenomes</taxon>
        <taxon>ecological metagenomes</taxon>
    </lineage>
</organism>
<dbReference type="EMBL" id="CAEZUO010000044">
    <property type="protein sequence ID" value="CAB4607268.1"/>
    <property type="molecule type" value="Genomic_DNA"/>
</dbReference>
<keyword evidence="5 7" id="KW-1133">Transmembrane helix</keyword>
<keyword evidence="2" id="KW-0813">Transport</keyword>
<feature type="transmembrane region" description="Helical" evidence="7">
    <location>
        <begin position="51"/>
        <end position="71"/>
    </location>
</feature>
<keyword evidence="4 7" id="KW-0812">Transmembrane</keyword>
<evidence type="ECO:0000256" key="1">
    <source>
        <dbReference type="ARBA" id="ARBA00004651"/>
    </source>
</evidence>
<evidence type="ECO:0000313" key="10">
    <source>
        <dbReference type="EMBL" id="CAB4628422.1"/>
    </source>
</evidence>
<dbReference type="SUPFAM" id="SSF103473">
    <property type="entry name" value="MFS general substrate transporter"/>
    <property type="match status" value="1"/>
</dbReference>
<comment type="subcellular location">
    <subcellularLocation>
        <location evidence="1">Cell membrane</location>
        <topology evidence="1">Multi-pass membrane protein</topology>
    </subcellularLocation>
</comment>
<dbReference type="PANTHER" id="PTHR42718">
    <property type="entry name" value="MAJOR FACILITATOR SUPERFAMILY MULTIDRUG TRANSPORTER MFSC"/>
    <property type="match status" value="1"/>
</dbReference>
<dbReference type="PANTHER" id="PTHR42718:SF42">
    <property type="entry name" value="EXPORT PROTEIN"/>
    <property type="match status" value="1"/>
</dbReference>
<evidence type="ECO:0000313" key="9">
    <source>
        <dbReference type="EMBL" id="CAB4607268.1"/>
    </source>
</evidence>
<feature type="domain" description="Major facilitator superfamily (MFS) profile" evidence="8">
    <location>
        <begin position="13"/>
        <end position="504"/>
    </location>
</feature>
<feature type="transmembrane region" description="Helical" evidence="7">
    <location>
        <begin position="165"/>
        <end position="186"/>
    </location>
</feature>
<feature type="transmembrane region" description="Helical" evidence="7">
    <location>
        <begin position="225"/>
        <end position="248"/>
    </location>
</feature>
<sequence length="520" mass="54413">MDAATAYRRRWWILVVLALSVFLVVVDNTIVNVALPTLSRDLKASTTELQWIVDSYSLVFAGLLLAAGGLGDRLGRKGAMQIGLIIFAAMSVLGAFSSSSGQLIAARAAMGVGAALVFPATLAILTNVFTDPTERAKAIGAWSAVSGMAVAFGPVTGGILLEHFWWGSIFLVNVPIVAVALIAGWFLVPSSKDPEAGVFDAIGTVTSILAIGLLVYTVIEGPHAGWASFRTIGGFIGSAALLAFFVWYELRREHPLLDVRVFRIARFSAAAGSIAVAFFTLFGFIFIVTQYFQFVRGYSTLSAGLHTLPFAIFAAITAPNAARFALKFGPRRVVGTGLLTMMIGFIIIGFCDADTAYFGPVVISMAFIATGLSLVTSPSTAAVMSSLPKEKAGAGAAVNDTTREVGGTLGVAVVGSVFASVYAPKIGEFLTKFPQVPADAVAAAKASMAAAIIVASQAPDEVKQVFQTAASDAFMQGMHLACFVCAGVALVGSIAAFTFLPDLESQEAPHPGEWPELEDA</sequence>
<evidence type="ECO:0000256" key="3">
    <source>
        <dbReference type="ARBA" id="ARBA00022475"/>
    </source>
</evidence>
<evidence type="ECO:0000313" key="11">
    <source>
        <dbReference type="EMBL" id="CAB4928285.1"/>
    </source>
</evidence>
<keyword evidence="6 7" id="KW-0472">Membrane</keyword>
<evidence type="ECO:0000259" key="8">
    <source>
        <dbReference type="PROSITE" id="PS50850"/>
    </source>
</evidence>